<dbReference type="OrthoDB" id="4738706at2759"/>
<evidence type="ECO:0000313" key="1">
    <source>
        <dbReference type="EMBL" id="OJD30134.1"/>
    </source>
</evidence>
<name>A0A1J9QMN3_9PEZI</name>
<dbReference type="AlphaFoldDB" id="A0A1J9QMN3"/>
<dbReference type="GeneID" id="31018566"/>
<comment type="caution">
    <text evidence="1">The sequence shown here is derived from an EMBL/GenBank/DDBJ whole genome shotgun (WGS) entry which is preliminary data.</text>
</comment>
<dbReference type="PANTHER" id="PTHR38166:SF1">
    <property type="entry name" value="C2H2-TYPE DOMAIN-CONTAINING PROTEIN"/>
    <property type="match status" value="1"/>
</dbReference>
<organism evidence="1 2">
    <name type="scientific">Diplodia corticola</name>
    <dbReference type="NCBI Taxonomy" id="236234"/>
    <lineage>
        <taxon>Eukaryota</taxon>
        <taxon>Fungi</taxon>
        <taxon>Dikarya</taxon>
        <taxon>Ascomycota</taxon>
        <taxon>Pezizomycotina</taxon>
        <taxon>Dothideomycetes</taxon>
        <taxon>Dothideomycetes incertae sedis</taxon>
        <taxon>Botryosphaeriales</taxon>
        <taxon>Botryosphaeriaceae</taxon>
        <taxon>Diplodia</taxon>
    </lineage>
</organism>
<evidence type="ECO:0008006" key="3">
    <source>
        <dbReference type="Google" id="ProtNLM"/>
    </source>
</evidence>
<keyword evidence="2" id="KW-1185">Reference proteome</keyword>
<gene>
    <name evidence="1" type="ORF">BKCO1_6600045</name>
</gene>
<evidence type="ECO:0000313" key="2">
    <source>
        <dbReference type="Proteomes" id="UP000183809"/>
    </source>
</evidence>
<sequence>MENPESPSGAVRLACPFLKRNPLRPPKAASCYFPGFSSIARLKEHIYREHSAPNRCGRCFQKFGKKAALHEHLRENRRCEKRQEDPELQIITDDQEASLRSKKRSRGLDSEEDKWQRVFLILFPEAHEASIPDPYCQYPQPLPESQLLSRFQQFSRDRLPLLLDRELELATQGSPGGLADLTNAQVLEAVRVSQEKLFTLFGRNGNSSSIDEDSPGFPVPTLQHNAEQGPLHQPPAATVPGTMLTSSEGVPGADALSAEALESAISTYQNAHGFNQNNGHENWVVPDHVLDCDSHSPGESAFGWEDYAQYFGEGWGC</sequence>
<protein>
    <recommendedName>
        <fullName evidence="3">C2H2-type domain-containing protein</fullName>
    </recommendedName>
</protein>
<dbReference type="PANTHER" id="PTHR38166">
    <property type="entry name" value="C2H2-TYPE DOMAIN-CONTAINING PROTEIN-RELATED"/>
    <property type="match status" value="1"/>
</dbReference>
<accession>A0A1J9QMN3</accession>
<reference evidence="1 2" key="1">
    <citation type="submission" date="2016-10" db="EMBL/GenBank/DDBJ databases">
        <title>Proteomics and genomics reveal pathogen-plant mechanisms compatible with a hemibiotrophic lifestyle of Diplodia corticola.</title>
        <authorList>
            <person name="Fernandes I."/>
            <person name="De Jonge R."/>
            <person name="Van De Peer Y."/>
            <person name="Devreese B."/>
            <person name="Alves A."/>
            <person name="Esteves A.C."/>
        </authorList>
    </citation>
    <scope>NUCLEOTIDE SEQUENCE [LARGE SCALE GENOMIC DNA]</scope>
    <source>
        <strain evidence="1 2">CBS 112549</strain>
    </source>
</reference>
<dbReference type="EMBL" id="MNUE01000066">
    <property type="protein sequence ID" value="OJD30134.1"/>
    <property type="molecule type" value="Genomic_DNA"/>
</dbReference>
<dbReference type="RefSeq" id="XP_020126394.1">
    <property type="nucleotide sequence ID" value="XM_020278305.1"/>
</dbReference>
<dbReference type="Proteomes" id="UP000183809">
    <property type="component" value="Unassembled WGS sequence"/>
</dbReference>
<proteinExistence type="predicted"/>